<dbReference type="SFLD" id="SFLDG00002">
    <property type="entry name" value="C1.7:_P-type_atpase_like"/>
    <property type="match status" value="1"/>
</dbReference>
<feature type="region of interest" description="Disordered" evidence="16">
    <location>
        <begin position="66"/>
        <end position="85"/>
    </location>
</feature>
<reference evidence="18 19" key="1">
    <citation type="submission" date="2024-04" db="EMBL/GenBank/DDBJ databases">
        <title>Phyllosticta paracitricarpa is synonymous to the EU quarantine fungus P. citricarpa based on phylogenomic analyses.</title>
        <authorList>
            <consortium name="Lawrence Berkeley National Laboratory"/>
            <person name="Van ingen-buijs V.A."/>
            <person name="Van westerhoven A.C."/>
            <person name="Haridas S."/>
            <person name="Skiadas P."/>
            <person name="Martin F."/>
            <person name="Groenewald J.Z."/>
            <person name="Crous P.W."/>
            <person name="Seidl M.F."/>
        </authorList>
    </citation>
    <scope>NUCLEOTIDE SEQUENCE [LARGE SCALE GENOMIC DNA]</scope>
    <source>
        <strain evidence="18 19">CBS 141358</strain>
    </source>
</reference>
<evidence type="ECO:0000256" key="1">
    <source>
        <dbReference type="ARBA" id="ARBA00004127"/>
    </source>
</evidence>
<name>A0ABR1MX55_9PEZI</name>
<comment type="similarity">
    <text evidence="2 15">Belongs to the cation transport ATPase (P-type) (TC 3.A.3) family. Type IB subfamily.</text>
</comment>
<proteinExistence type="inferred from homology"/>
<feature type="transmembrane region" description="Helical" evidence="15">
    <location>
        <begin position="730"/>
        <end position="748"/>
    </location>
</feature>
<comment type="caution">
    <text evidence="18">The sequence shown here is derived from an EMBL/GenBank/DDBJ whole genome shotgun (WGS) entry which is preliminary data.</text>
</comment>
<keyword evidence="11 15" id="KW-1133">Transmembrane helix</keyword>
<keyword evidence="12" id="KW-0186">Copper</keyword>
<keyword evidence="7 15" id="KW-0547">Nucleotide-binding</keyword>
<dbReference type="PANTHER" id="PTHR43520">
    <property type="entry name" value="ATP7, ISOFORM B"/>
    <property type="match status" value="1"/>
</dbReference>
<dbReference type="EMBL" id="JBBPBF010000039">
    <property type="protein sequence ID" value="KAK7607154.1"/>
    <property type="molecule type" value="Genomic_DNA"/>
</dbReference>
<feature type="domain" description="HMA" evidence="17">
    <location>
        <begin position="334"/>
        <end position="399"/>
    </location>
</feature>
<dbReference type="Gene3D" id="2.70.150.10">
    <property type="entry name" value="Calcium-transporting ATPase, cytoplasmic transduction domain A"/>
    <property type="match status" value="1"/>
</dbReference>
<dbReference type="NCBIfam" id="TIGR01494">
    <property type="entry name" value="ATPase_P-type"/>
    <property type="match status" value="2"/>
</dbReference>
<feature type="transmembrane region" description="Helical" evidence="15">
    <location>
        <begin position="600"/>
        <end position="624"/>
    </location>
</feature>
<dbReference type="SFLD" id="SFLDF00027">
    <property type="entry name" value="p-type_atpase"/>
    <property type="match status" value="1"/>
</dbReference>
<evidence type="ECO:0000256" key="9">
    <source>
        <dbReference type="ARBA" id="ARBA00022842"/>
    </source>
</evidence>
<dbReference type="InterPro" id="IPR044492">
    <property type="entry name" value="P_typ_ATPase_HD_dom"/>
</dbReference>
<keyword evidence="9" id="KW-0460">Magnesium</keyword>
<dbReference type="PANTHER" id="PTHR43520:SF32">
    <property type="entry name" value="COPPER RESISTANCE P-TYPE ATPASE (EUROFUNG)"/>
    <property type="match status" value="1"/>
</dbReference>
<dbReference type="InterPro" id="IPR006122">
    <property type="entry name" value="HMA_Cu_ion-bd"/>
</dbReference>
<evidence type="ECO:0000256" key="12">
    <source>
        <dbReference type="ARBA" id="ARBA00023008"/>
    </source>
</evidence>
<evidence type="ECO:0000256" key="6">
    <source>
        <dbReference type="ARBA" id="ARBA00022737"/>
    </source>
</evidence>
<keyword evidence="5 15" id="KW-0479">Metal-binding</keyword>
<dbReference type="SUPFAM" id="SSF55008">
    <property type="entry name" value="HMA, heavy metal-associated domain"/>
    <property type="match status" value="3"/>
</dbReference>
<evidence type="ECO:0000256" key="16">
    <source>
        <dbReference type="SAM" id="MobiDB-lite"/>
    </source>
</evidence>
<dbReference type="SFLD" id="SFLDS00003">
    <property type="entry name" value="Haloacid_Dehalogenase"/>
    <property type="match status" value="1"/>
</dbReference>
<accession>A0ABR1MX55</accession>
<dbReference type="Gene3D" id="3.40.50.1000">
    <property type="entry name" value="HAD superfamily/HAD-like"/>
    <property type="match status" value="1"/>
</dbReference>
<comment type="subcellular location">
    <subcellularLocation>
        <location evidence="1">Endomembrane system</location>
        <topology evidence="1">Multi-pass membrane protein</topology>
    </subcellularLocation>
    <subcellularLocation>
        <location evidence="15">Membrane</location>
    </subcellularLocation>
</comment>
<feature type="transmembrane region" description="Helical" evidence="15">
    <location>
        <begin position="690"/>
        <end position="710"/>
    </location>
</feature>
<dbReference type="CDD" id="cd00371">
    <property type="entry name" value="HMA"/>
    <property type="match status" value="3"/>
</dbReference>
<dbReference type="Proteomes" id="UP001367316">
    <property type="component" value="Unassembled WGS sequence"/>
</dbReference>
<dbReference type="InterPro" id="IPR036163">
    <property type="entry name" value="HMA_dom_sf"/>
</dbReference>
<keyword evidence="8 15" id="KW-0067">ATP-binding</keyword>
<dbReference type="Gene3D" id="3.30.70.100">
    <property type="match status" value="3"/>
</dbReference>
<feature type="transmembrane region" description="Helical" evidence="15">
    <location>
        <begin position="644"/>
        <end position="662"/>
    </location>
</feature>
<protein>
    <submittedName>
        <fullName evidence="18">E1-E2 ATPase-domain-containing protein</fullName>
    </submittedName>
</protein>
<dbReference type="NCBIfam" id="TIGR01525">
    <property type="entry name" value="ATPase-IB_hvy"/>
    <property type="match status" value="1"/>
</dbReference>
<evidence type="ECO:0000256" key="15">
    <source>
        <dbReference type="RuleBase" id="RU362081"/>
    </source>
</evidence>
<evidence type="ECO:0000256" key="7">
    <source>
        <dbReference type="ARBA" id="ARBA00022741"/>
    </source>
</evidence>
<dbReference type="InterPro" id="IPR023299">
    <property type="entry name" value="ATPase_P-typ_cyto_dom_N"/>
</dbReference>
<keyword evidence="10" id="KW-1278">Translocase</keyword>
<dbReference type="PRINTS" id="PR00119">
    <property type="entry name" value="CATATPASE"/>
</dbReference>
<dbReference type="SUPFAM" id="SSF81653">
    <property type="entry name" value="Calcium ATPase, transduction domain A"/>
    <property type="match status" value="1"/>
</dbReference>
<keyword evidence="14 15" id="KW-0472">Membrane</keyword>
<dbReference type="PROSITE" id="PS00154">
    <property type="entry name" value="ATPASE_E1_E2"/>
    <property type="match status" value="1"/>
</dbReference>
<feature type="transmembrane region" description="Helical" evidence="15">
    <location>
        <begin position="1315"/>
        <end position="1335"/>
    </location>
</feature>
<evidence type="ECO:0000256" key="3">
    <source>
        <dbReference type="ARBA" id="ARBA00022448"/>
    </source>
</evidence>
<feature type="transmembrane region" description="Helical" evidence="15">
    <location>
        <begin position="924"/>
        <end position="947"/>
    </location>
</feature>
<dbReference type="Pfam" id="PF00122">
    <property type="entry name" value="E1-E2_ATPase"/>
    <property type="match status" value="1"/>
</dbReference>
<organism evidence="18 19">
    <name type="scientific">Phyllosticta paracitricarpa</name>
    <dbReference type="NCBI Taxonomy" id="2016321"/>
    <lineage>
        <taxon>Eukaryota</taxon>
        <taxon>Fungi</taxon>
        <taxon>Dikarya</taxon>
        <taxon>Ascomycota</taxon>
        <taxon>Pezizomycotina</taxon>
        <taxon>Dothideomycetes</taxon>
        <taxon>Dothideomycetes incertae sedis</taxon>
        <taxon>Botryosphaeriales</taxon>
        <taxon>Phyllostictaceae</taxon>
        <taxon>Phyllosticta</taxon>
    </lineage>
</organism>
<dbReference type="CDD" id="cd02094">
    <property type="entry name" value="P-type_ATPase_Cu-like"/>
    <property type="match status" value="1"/>
</dbReference>
<evidence type="ECO:0000256" key="2">
    <source>
        <dbReference type="ARBA" id="ARBA00006024"/>
    </source>
</evidence>
<dbReference type="InterPro" id="IPR008250">
    <property type="entry name" value="ATPase_P-typ_transduc_dom_A_sf"/>
</dbReference>
<dbReference type="InterPro" id="IPR006121">
    <property type="entry name" value="HMA_dom"/>
</dbReference>
<dbReference type="InterPro" id="IPR059000">
    <property type="entry name" value="ATPase_P-type_domA"/>
</dbReference>
<dbReference type="Gene3D" id="3.40.1110.10">
    <property type="entry name" value="Calcium-transporting ATPase, cytoplasmic domain N"/>
    <property type="match status" value="1"/>
</dbReference>
<evidence type="ECO:0000313" key="18">
    <source>
        <dbReference type="EMBL" id="KAK7607154.1"/>
    </source>
</evidence>
<evidence type="ECO:0000313" key="19">
    <source>
        <dbReference type="Proteomes" id="UP001367316"/>
    </source>
</evidence>
<dbReference type="Pfam" id="PF00702">
    <property type="entry name" value="Hydrolase"/>
    <property type="match status" value="1"/>
</dbReference>
<feature type="transmembrane region" description="Helical" evidence="15">
    <location>
        <begin position="1278"/>
        <end position="1303"/>
    </location>
</feature>
<dbReference type="InterPro" id="IPR036412">
    <property type="entry name" value="HAD-like_sf"/>
</dbReference>
<sequence>MMTCVEKYMKSVGSLDGGAHRREFPLHRQDEAVVLLVCGRSGASKLSWVRPMCGCAKSATGCPATTHSSSSSSSSSHQECSAQPYKNAPKPLPPSIFIACTALAAAHKSFTRSFSHSSFRCPVRPPKPNMPGHDSHRPVQKDTTIFISNLHCPSCITSIQESLAGLSPPPTQISHSIVNHCVTVHHDSRLPQDQILKALDLAGFEIHSVFDGATPVNSPRITSTSDQDPDWANSLDQAVRYWTQSWTTSSKAPTTDTEMHKRERHLAQCALCAAEVNPDASTKAHADAGVELDVRRLVDKKEDYDVEKYSIDSGISRWSLDSVIATEPKAPQSFQATIAITGMTCSACVAAITRMVQELPCVKSIAVSLLTHSAQVEFRGKENIDAVISTIEDAGFDAALDSVEEIENNGQRKSIIEPPNDKWKAVYSIGGMTCSACTNSVNDALKMVDCVDSVDVNLISNSATVIFTGKENADRIKDAIEDAGFDAALDSVQAAGQDEARDAKRTVSIRIDGMFCHHCPAAVTDAIMRKFDGAVALFKEATLDDPIIQVKYVPKVPTLSIRSILAGIADANSAFEPSVYKPPTIEERARELHARERRRILVRLALSVTIAIPTFVIGIVYMSLVPEHNPGKMFLMGGMFSGHVSRTQWALFILATPVYFLAADTFHKKAIKEIKALWRPGSKVPILQRFYRFGSMNMLMSLGTSIAYFASVAELALSATGTEQVGDENFYFDSVVFLTMFLLIGRFLEAYSKTKTGDAVTALGKLRPNEATLVDPVQMQDQKISVDLLEVGDTVRVQHGSSPPFDGEVLDASTKFDESSLTGESRPVTKEIGDTVFAGTVNKGGPIQVKLSSISGTSMLDQIIKVVREGQTRRAPVERVADLITGHFVPCVVLIAVITWVVWLSLGLSGTLPQEYQGGHTGSWVLWSLRFAISLFVVACPCGIGLASPTALFVGGGLAAGYGILVKGGGEAFQEASDLDCIVFDKTGTLTQGGDPSVTDAEVVRGQNAMEVLGVARRLEEASGHPIATAITSYCAAHTTEDFETVSVEEIPGKGLKGSFESKEFSDRSMEAILGNEALMADHNVYVGSATTELLDSWKRQGKSVALMAVKSDDASTKSLEDHGSSDCWKLAALFAISDALRPESAAVIASLQKRGIDVWMLSGDNPTTANAVGSQIGIPASNIIAGVLPDQKADKVQHLQKTLPSRNKKNQKSGRAIVAMVGDGINDSPALTTADVGIAIGSGSDVAISSADFILVTSHLEAVLTLVDLSRKVFRRVWFNFAWALVYNLCAMPVAAGVLYPVKSNGSHIRLDPVWASLAMALSSVSVVCSSLLLRSRIPGVGFRRGTPVQQPAQQ</sequence>
<evidence type="ECO:0000256" key="14">
    <source>
        <dbReference type="ARBA" id="ARBA00023136"/>
    </source>
</evidence>
<feature type="domain" description="HMA" evidence="17">
    <location>
        <begin position="423"/>
        <end position="488"/>
    </location>
</feature>
<dbReference type="InterPro" id="IPR018303">
    <property type="entry name" value="ATPase_P-typ_P_site"/>
</dbReference>
<evidence type="ECO:0000256" key="4">
    <source>
        <dbReference type="ARBA" id="ARBA00022692"/>
    </source>
</evidence>
<keyword evidence="6" id="KW-0677">Repeat</keyword>
<feature type="transmembrane region" description="Helical" evidence="15">
    <location>
        <begin position="883"/>
        <end position="904"/>
    </location>
</feature>
<dbReference type="NCBIfam" id="TIGR00003">
    <property type="entry name" value="copper ion binding protein"/>
    <property type="match status" value="2"/>
</dbReference>
<dbReference type="PROSITE" id="PS50846">
    <property type="entry name" value="HMA_2"/>
    <property type="match status" value="2"/>
</dbReference>
<dbReference type="InterPro" id="IPR023214">
    <property type="entry name" value="HAD_sf"/>
</dbReference>
<dbReference type="InterPro" id="IPR027256">
    <property type="entry name" value="P-typ_ATPase_IB"/>
</dbReference>
<keyword evidence="4 15" id="KW-0812">Transmembrane</keyword>
<dbReference type="PROSITE" id="PS01047">
    <property type="entry name" value="HMA_1"/>
    <property type="match status" value="2"/>
</dbReference>
<evidence type="ECO:0000256" key="8">
    <source>
        <dbReference type="ARBA" id="ARBA00022840"/>
    </source>
</evidence>
<dbReference type="InterPro" id="IPR023298">
    <property type="entry name" value="ATPase_P-typ_TM_dom_sf"/>
</dbReference>
<evidence type="ECO:0000256" key="10">
    <source>
        <dbReference type="ARBA" id="ARBA00022967"/>
    </source>
</evidence>
<evidence type="ECO:0000259" key="17">
    <source>
        <dbReference type="PROSITE" id="PS50846"/>
    </source>
</evidence>
<dbReference type="SUPFAM" id="SSF81665">
    <property type="entry name" value="Calcium ATPase, transmembrane domain M"/>
    <property type="match status" value="1"/>
</dbReference>
<keyword evidence="13" id="KW-0406">Ion transport</keyword>
<dbReference type="InterPro" id="IPR001757">
    <property type="entry name" value="P_typ_ATPase"/>
</dbReference>
<keyword evidence="3" id="KW-0813">Transport</keyword>
<evidence type="ECO:0000256" key="11">
    <source>
        <dbReference type="ARBA" id="ARBA00022989"/>
    </source>
</evidence>
<gene>
    <name evidence="18" type="ORF">JOL62DRAFT_585243</name>
</gene>
<keyword evidence="19" id="KW-1185">Reference proteome</keyword>
<dbReference type="SUPFAM" id="SSF56784">
    <property type="entry name" value="HAD-like"/>
    <property type="match status" value="1"/>
</dbReference>
<dbReference type="Pfam" id="PF00403">
    <property type="entry name" value="HMA"/>
    <property type="match status" value="2"/>
</dbReference>
<evidence type="ECO:0000256" key="13">
    <source>
        <dbReference type="ARBA" id="ARBA00023065"/>
    </source>
</evidence>
<dbReference type="InterPro" id="IPR017969">
    <property type="entry name" value="Heavy-metal-associated_CS"/>
</dbReference>
<evidence type="ECO:0000256" key="5">
    <source>
        <dbReference type="ARBA" id="ARBA00022723"/>
    </source>
</evidence>